<dbReference type="CDD" id="cd06267">
    <property type="entry name" value="PBP1_LacI_sugar_binding-like"/>
    <property type="match status" value="1"/>
</dbReference>
<evidence type="ECO:0000259" key="4">
    <source>
        <dbReference type="PROSITE" id="PS50932"/>
    </source>
</evidence>
<evidence type="ECO:0000256" key="2">
    <source>
        <dbReference type="ARBA" id="ARBA00023125"/>
    </source>
</evidence>
<evidence type="ECO:0000313" key="5">
    <source>
        <dbReference type="EMBL" id="PRY90389.1"/>
    </source>
</evidence>
<dbReference type="InterPro" id="IPR028082">
    <property type="entry name" value="Peripla_BP_I"/>
</dbReference>
<dbReference type="AlphaFoldDB" id="A0A2T0WUN6"/>
<proteinExistence type="predicted"/>
<organism evidence="5 6">
    <name type="scientific">Mongoliibacter ruber</name>
    <dbReference type="NCBI Taxonomy" id="1750599"/>
    <lineage>
        <taxon>Bacteria</taxon>
        <taxon>Pseudomonadati</taxon>
        <taxon>Bacteroidota</taxon>
        <taxon>Cytophagia</taxon>
        <taxon>Cytophagales</taxon>
        <taxon>Cyclobacteriaceae</taxon>
        <taxon>Mongoliibacter</taxon>
    </lineage>
</organism>
<dbReference type="SUPFAM" id="SSF53822">
    <property type="entry name" value="Periplasmic binding protein-like I"/>
    <property type="match status" value="1"/>
</dbReference>
<keyword evidence="2" id="KW-0238">DNA-binding</keyword>
<feature type="domain" description="HTH lacI-type" evidence="4">
    <location>
        <begin position="7"/>
        <end position="61"/>
    </location>
</feature>
<evidence type="ECO:0000256" key="3">
    <source>
        <dbReference type="ARBA" id="ARBA00023163"/>
    </source>
</evidence>
<dbReference type="Gene3D" id="3.40.50.2300">
    <property type="match status" value="2"/>
</dbReference>
<dbReference type="SMART" id="SM00354">
    <property type="entry name" value="HTH_LACI"/>
    <property type="match status" value="1"/>
</dbReference>
<sequence length="349" mass="39062">MTEKKKITLKDIARELGISISTASRALKEHPDIADDTIKTVKAFAEKHHYVPNILAVNFRKSRTYNLGLIVPELVHHFFSTVISGAIDTAKKHGYNILVSQSNDILSDETVACRTMLASSVDGLLISISNETLEAAHLTNFIEEGKPVVQFDKITDHIQSPKVIVDDFEGAYQAVKHLIEQGYKKIAHLRGRREVKNSNERARGYQQALIDHNMETSENWIKDCMAINEEEGYNFCKELLSGDNPPDAIFCITDLVAFGVLKYLKEEKIAVPHQIGVIGFSNWKLAEIVSPGLSSVDQHGYEMGEIATLKLIELIKNNELDNQEVIELKTNLIIRESTANKIEKPLTIG</sequence>
<dbReference type="RefSeq" id="WP_106132184.1">
    <property type="nucleotide sequence ID" value="NZ_PVTR01000001.1"/>
</dbReference>
<accession>A0A2T0WUN6</accession>
<name>A0A2T0WUN6_9BACT</name>
<dbReference type="Gene3D" id="1.10.260.40">
    <property type="entry name" value="lambda repressor-like DNA-binding domains"/>
    <property type="match status" value="1"/>
</dbReference>
<dbReference type="SUPFAM" id="SSF47413">
    <property type="entry name" value="lambda repressor-like DNA-binding domains"/>
    <property type="match status" value="1"/>
</dbReference>
<reference evidence="5 6" key="1">
    <citation type="submission" date="2018-03" db="EMBL/GenBank/DDBJ databases">
        <title>Genomic Encyclopedia of Archaeal and Bacterial Type Strains, Phase II (KMG-II): from individual species to whole genera.</title>
        <authorList>
            <person name="Goeker M."/>
        </authorList>
    </citation>
    <scope>NUCLEOTIDE SEQUENCE [LARGE SCALE GENOMIC DNA]</scope>
    <source>
        <strain evidence="5 6">DSM 27929</strain>
    </source>
</reference>
<gene>
    <name evidence="5" type="ORF">CLW00_10148</name>
</gene>
<keyword evidence="6" id="KW-1185">Reference proteome</keyword>
<dbReference type="Proteomes" id="UP000238157">
    <property type="component" value="Unassembled WGS sequence"/>
</dbReference>
<keyword evidence="1" id="KW-0805">Transcription regulation</keyword>
<keyword evidence="3" id="KW-0804">Transcription</keyword>
<dbReference type="PANTHER" id="PTHR30146">
    <property type="entry name" value="LACI-RELATED TRANSCRIPTIONAL REPRESSOR"/>
    <property type="match status" value="1"/>
</dbReference>
<dbReference type="Pfam" id="PF00356">
    <property type="entry name" value="LacI"/>
    <property type="match status" value="1"/>
</dbReference>
<comment type="caution">
    <text evidence="5">The sequence shown here is derived from an EMBL/GenBank/DDBJ whole genome shotgun (WGS) entry which is preliminary data.</text>
</comment>
<dbReference type="InterPro" id="IPR046335">
    <property type="entry name" value="LacI/GalR-like_sensor"/>
</dbReference>
<dbReference type="OrthoDB" id="867148at2"/>
<dbReference type="CDD" id="cd01392">
    <property type="entry name" value="HTH_LacI"/>
    <property type="match status" value="1"/>
</dbReference>
<protein>
    <submittedName>
        <fullName evidence="5">LacI family transcriptional regulator</fullName>
    </submittedName>
</protein>
<evidence type="ECO:0000256" key="1">
    <source>
        <dbReference type="ARBA" id="ARBA00023015"/>
    </source>
</evidence>
<dbReference type="GO" id="GO:0000976">
    <property type="term" value="F:transcription cis-regulatory region binding"/>
    <property type="evidence" value="ECO:0007669"/>
    <property type="project" value="TreeGrafter"/>
</dbReference>
<dbReference type="InterPro" id="IPR000843">
    <property type="entry name" value="HTH_LacI"/>
</dbReference>
<dbReference type="PROSITE" id="PS50932">
    <property type="entry name" value="HTH_LACI_2"/>
    <property type="match status" value="1"/>
</dbReference>
<dbReference type="GO" id="GO:0003700">
    <property type="term" value="F:DNA-binding transcription factor activity"/>
    <property type="evidence" value="ECO:0007669"/>
    <property type="project" value="TreeGrafter"/>
</dbReference>
<dbReference type="EMBL" id="PVTR01000001">
    <property type="protein sequence ID" value="PRY90389.1"/>
    <property type="molecule type" value="Genomic_DNA"/>
</dbReference>
<evidence type="ECO:0000313" key="6">
    <source>
        <dbReference type="Proteomes" id="UP000238157"/>
    </source>
</evidence>
<dbReference type="PANTHER" id="PTHR30146:SF109">
    <property type="entry name" value="HTH-TYPE TRANSCRIPTIONAL REGULATOR GALS"/>
    <property type="match status" value="1"/>
</dbReference>
<dbReference type="InterPro" id="IPR010982">
    <property type="entry name" value="Lambda_DNA-bd_dom_sf"/>
</dbReference>
<dbReference type="Pfam" id="PF13377">
    <property type="entry name" value="Peripla_BP_3"/>
    <property type="match status" value="1"/>
</dbReference>